<dbReference type="Gene3D" id="1.20.1250.20">
    <property type="entry name" value="MFS general substrate transporter like domains"/>
    <property type="match status" value="1"/>
</dbReference>
<comment type="caution">
    <text evidence="6">The sequence shown here is derived from an EMBL/GenBank/DDBJ whole genome shotgun (WGS) entry which is preliminary data.</text>
</comment>
<dbReference type="InParanoid" id="A0A1E1LPC9"/>
<comment type="subcellular location">
    <subcellularLocation>
        <location evidence="1">Membrane</location>
    </subcellularLocation>
</comment>
<sequence length="564" mass="62317">MSLAQHVSSIEGVDRQELLIEPSHTVRRVLSYDAFPPPVEDLPDHIPAYVVPSLQRTIQVAITVLLCWLASGIVFGFAALKPVLISEGVYRELCTVEELQQDVELCVEQDIRLNLFFTIASITSNVSALPVGTILDRYGPRVCGILASIFLAIGTILMSYAFSIPEFDGYLVANFFLALGGTFIFIPSFQMANAFPKYSGTIVALITGSFDASAAVFLFYRLAYAGSNHKFTPDKFFMYYTAVPVLIFLSRVTILPAKPYDTVPQLEKKIEKAQDAGRDIHSSDDDLSSDGELYRVRSLRSGKRKNKIKKLAGLLGSEAERQERADREEDRLVKSAVWGALHGLPAHKQMLTPWFVLITLLTVLQMLRMNYFIATIRSQYEYMLGSEDLAITINHFFDIALPVGGVACTPVIGLFLDNLSVPMALSVIVTLSTAIGILNSLPFLWSAYTTVILFVVLRPLYYSAMSDYATKVFGFKTFGQVYGMIICLSGLVNLSQYGIDALTLEKFHGDPTPVNIALAALGFVVGVVLVTFVSRKVKVVGVKEYGGYLDPERQPLIEEVEEEG</sequence>
<feature type="transmembrane region" description="Helical" evidence="5">
    <location>
        <begin position="142"/>
        <end position="163"/>
    </location>
</feature>
<feature type="transmembrane region" description="Helical" evidence="5">
    <location>
        <begin position="514"/>
        <end position="533"/>
    </location>
</feature>
<protein>
    <submittedName>
        <fullName evidence="6">Probable MFS transporter</fullName>
    </submittedName>
</protein>
<dbReference type="InterPro" id="IPR005828">
    <property type="entry name" value="MFS_sugar_transport-like"/>
</dbReference>
<proteinExistence type="predicted"/>
<feature type="transmembrane region" description="Helical" evidence="5">
    <location>
        <begin position="201"/>
        <end position="224"/>
    </location>
</feature>
<dbReference type="FunCoup" id="A0A1E1LPC9">
    <property type="interactions" value="51"/>
</dbReference>
<dbReference type="InterPro" id="IPR036259">
    <property type="entry name" value="MFS_trans_sf"/>
</dbReference>
<name>A0A1E1LPC9_9HELO</name>
<evidence type="ECO:0000256" key="1">
    <source>
        <dbReference type="ARBA" id="ARBA00004370"/>
    </source>
</evidence>
<gene>
    <name evidence="6" type="ORF">RCO7_09041</name>
</gene>
<evidence type="ECO:0000256" key="4">
    <source>
        <dbReference type="ARBA" id="ARBA00023136"/>
    </source>
</evidence>
<dbReference type="PANTHER" id="PTHR20772">
    <property type="entry name" value="PROTEIN FMP42"/>
    <property type="match status" value="1"/>
</dbReference>
<feature type="transmembrane region" description="Helical" evidence="5">
    <location>
        <begin position="60"/>
        <end position="80"/>
    </location>
</feature>
<dbReference type="InterPro" id="IPR052599">
    <property type="entry name" value="SLC43A_AATransporter"/>
</dbReference>
<dbReference type="EMBL" id="FJUW01000071">
    <property type="protein sequence ID" value="CZT12310.1"/>
    <property type="molecule type" value="Genomic_DNA"/>
</dbReference>
<evidence type="ECO:0000256" key="3">
    <source>
        <dbReference type="ARBA" id="ARBA00022989"/>
    </source>
</evidence>
<keyword evidence="4 5" id="KW-0472">Membrane</keyword>
<dbReference type="SUPFAM" id="SSF103473">
    <property type="entry name" value="MFS general substrate transporter"/>
    <property type="match status" value="1"/>
</dbReference>
<feature type="transmembrane region" description="Helical" evidence="5">
    <location>
        <begin position="473"/>
        <end position="494"/>
    </location>
</feature>
<dbReference type="GO" id="GO:0000329">
    <property type="term" value="C:fungal-type vacuole membrane"/>
    <property type="evidence" value="ECO:0007669"/>
    <property type="project" value="TreeGrafter"/>
</dbReference>
<dbReference type="Pfam" id="PF00083">
    <property type="entry name" value="Sugar_tr"/>
    <property type="match status" value="1"/>
</dbReference>
<dbReference type="Proteomes" id="UP000178129">
    <property type="component" value="Unassembled WGS sequence"/>
</dbReference>
<evidence type="ECO:0000313" key="7">
    <source>
        <dbReference type="Proteomes" id="UP000178129"/>
    </source>
</evidence>
<keyword evidence="2 5" id="KW-0812">Transmembrane</keyword>
<dbReference type="STRING" id="914237.A0A1E1LPC9"/>
<dbReference type="GO" id="GO:0022857">
    <property type="term" value="F:transmembrane transporter activity"/>
    <property type="evidence" value="ECO:0007669"/>
    <property type="project" value="InterPro"/>
</dbReference>
<organism evidence="6 7">
    <name type="scientific">Rhynchosporium graminicola</name>
    <dbReference type="NCBI Taxonomy" id="2792576"/>
    <lineage>
        <taxon>Eukaryota</taxon>
        <taxon>Fungi</taxon>
        <taxon>Dikarya</taxon>
        <taxon>Ascomycota</taxon>
        <taxon>Pezizomycotina</taxon>
        <taxon>Leotiomycetes</taxon>
        <taxon>Helotiales</taxon>
        <taxon>Ploettnerulaceae</taxon>
        <taxon>Rhynchosporium</taxon>
    </lineage>
</organism>
<accession>A0A1E1LPC9</accession>
<feature type="transmembrane region" description="Helical" evidence="5">
    <location>
        <begin position="236"/>
        <end position="254"/>
    </location>
</feature>
<dbReference type="AlphaFoldDB" id="A0A1E1LPC9"/>
<feature type="transmembrane region" description="Helical" evidence="5">
    <location>
        <begin position="443"/>
        <end position="461"/>
    </location>
</feature>
<feature type="transmembrane region" description="Helical" evidence="5">
    <location>
        <begin position="393"/>
        <end position="412"/>
    </location>
</feature>
<keyword evidence="3 5" id="KW-1133">Transmembrane helix</keyword>
<dbReference type="PANTHER" id="PTHR20772:SF4">
    <property type="entry name" value="HYPOTHETICAL AMINO ACID TRANSPORTER (EUROFUNG)"/>
    <property type="match status" value="1"/>
</dbReference>
<evidence type="ECO:0000313" key="6">
    <source>
        <dbReference type="EMBL" id="CZT12310.1"/>
    </source>
</evidence>
<reference evidence="7" key="1">
    <citation type="submission" date="2016-03" db="EMBL/GenBank/DDBJ databases">
        <authorList>
            <person name="Ploux O."/>
        </authorList>
    </citation>
    <scope>NUCLEOTIDE SEQUENCE [LARGE SCALE GENOMIC DNA]</scope>
    <source>
        <strain evidence="7">UK7</strain>
    </source>
</reference>
<evidence type="ECO:0000256" key="2">
    <source>
        <dbReference type="ARBA" id="ARBA00022692"/>
    </source>
</evidence>
<feature type="transmembrane region" description="Helical" evidence="5">
    <location>
        <begin position="169"/>
        <end position="189"/>
    </location>
</feature>
<keyword evidence="7" id="KW-1185">Reference proteome</keyword>
<feature type="transmembrane region" description="Helical" evidence="5">
    <location>
        <begin position="354"/>
        <end position="373"/>
    </location>
</feature>
<evidence type="ECO:0000256" key="5">
    <source>
        <dbReference type="SAM" id="Phobius"/>
    </source>
</evidence>
<feature type="transmembrane region" description="Helical" evidence="5">
    <location>
        <begin position="115"/>
        <end position="135"/>
    </location>
</feature>